<dbReference type="Pfam" id="PF01522">
    <property type="entry name" value="Polysacc_deac_1"/>
    <property type="match status" value="1"/>
</dbReference>
<dbReference type="PROSITE" id="PS51677">
    <property type="entry name" value="NODB"/>
    <property type="match status" value="1"/>
</dbReference>
<dbReference type="EMBL" id="JANKAS010000011">
    <property type="protein sequence ID" value="MCR1899603.1"/>
    <property type="molecule type" value="Genomic_DNA"/>
</dbReference>
<feature type="domain" description="NodB homology" evidence="3">
    <location>
        <begin position="116"/>
        <end position="305"/>
    </location>
</feature>
<dbReference type="CDD" id="cd10944">
    <property type="entry name" value="CE4_SmPgdA_like"/>
    <property type="match status" value="1"/>
</dbReference>
<gene>
    <name evidence="4" type="ORF">NSA47_11510</name>
</gene>
<proteinExistence type="predicted"/>
<dbReference type="GO" id="GO:0005975">
    <property type="term" value="P:carbohydrate metabolic process"/>
    <property type="evidence" value="ECO:0007669"/>
    <property type="project" value="InterPro"/>
</dbReference>
<keyword evidence="2" id="KW-0812">Transmembrane</keyword>
<evidence type="ECO:0000313" key="5">
    <source>
        <dbReference type="Proteomes" id="UP001205748"/>
    </source>
</evidence>
<dbReference type="PANTHER" id="PTHR10587">
    <property type="entry name" value="GLYCOSYL TRANSFERASE-RELATED"/>
    <property type="match status" value="1"/>
</dbReference>
<evidence type="ECO:0000256" key="1">
    <source>
        <dbReference type="SAM" id="MobiDB-lite"/>
    </source>
</evidence>
<comment type="caution">
    <text evidence="4">The sequence shown here is derived from an EMBL/GenBank/DDBJ whole genome shotgun (WGS) entry which is preliminary data.</text>
</comment>
<dbReference type="SUPFAM" id="SSF88713">
    <property type="entry name" value="Glycoside hydrolase/deacetylase"/>
    <property type="match status" value="1"/>
</dbReference>
<feature type="transmembrane region" description="Helical" evidence="2">
    <location>
        <begin position="7"/>
        <end position="27"/>
    </location>
</feature>
<organism evidence="4 5">
    <name type="scientific">Irregularibacter muris</name>
    <dbReference type="NCBI Taxonomy" id="1796619"/>
    <lineage>
        <taxon>Bacteria</taxon>
        <taxon>Bacillati</taxon>
        <taxon>Bacillota</taxon>
        <taxon>Clostridia</taxon>
        <taxon>Eubacteriales</taxon>
        <taxon>Eubacteriaceae</taxon>
        <taxon>Irregularibacter</taxon>
    </lineage>
</organism>
<evidence type="ECO:0000313" key="4">
    <source>
        <dbReference type="EMBL" id="MCR1899603.1"/>
    </source>
</evidence>
<keyword evidence="5" id="KW-1185">Reference proteome</keyword>
<accession>A0AAE3HJ25</accession>
<sequence>MKTFLNYKFIIPIAIIIFILLMIFNPLSLLPGEHTVVIAEEKVQSENLPKQEEKQGMEKNYSKDKADEETSSGTQKDKEGQKSPHETEKNNEDKKSSSETQNDHEAVPPKEVEEQKVAYLTFDDGPSKNVTPYILDILKEYQIKATFFVIGSQAQENPEILKRIEAEGHMVANHTFSHNYKYLYASPKNFLKDLEKNEKLLDELLSNYSKTGIIRFPGGSFGKSKAATRKAVINEGYQYIDWNVVSGDAEGNNIPPAKQLNRLMETLENKKSAVILMHDANTKQTTIDALPRMIEYIQSQDYVFKTMADYEF</sequence>
<reference evidence="4" key="1">
    <citation type="submission" date="2022-07" db="EMBL/GenBank/DDBJ databases">
        <title>Enhanced cultured diversity of the mouse gut microbiota enables custom-made synthetic communities.</title>
        <authorList>
            <person name="Afrizal A."/>
        </authorList>
    </citation>
    <scope>NUCLEOTIDE SEQUENCE</scope>
    <source>
        <strain evidence="4">DSM 28593</strain>
    </source>
</reference>
<dbReference type="InterPro" id="IPR002509">
    <property type="entry name" value="NODB_dom"/>
</dbReference>
<dbReference type="PANTHER" id="PTHR10587:SF125">
    <property type="entry name" value="POLYSACCHARIDE DEACETYLASE YHEN-RELATED"/>
    <property type="match status" value="1"/>
</dbReference>
<dbReference type="RefSeq" id="WP_257532135.1">
    <property type="nucleotide sequence ID" value="NZ_JANKAS010000011.1"/>
</dbReference>
<protein>
    <submittedName>
        <fullName evidence="4">Polysaccharide deacetylase family protein</fullName>
    </submittedName>
</protein>
<dbReference type="AlphaFoldDB" id="A0AAE3HJ25"/>
<dbReference type="InterPro" id="IPR050248">
    <property type="entry name" value="Polysacc_deacetylase_ArnD"/>
</dbReference>
<feature type="region of interest" description="Disordered" evidence="1">
    <location>
        <begin position="48"/>
        <end position="114"/>
    </location>
</feature>
<name>A0AAE3HJ25_9FIRM</name>
<feature type="compositionally biased region" description="Basic and acidic residues" evidence="1">
    <location>
        <begin position="75"/>
        <end position="114"/>
    </location>
</feature>
<dbReference type="GO" id="GO:0016810">
    <property type="term" value="F:hydrolase activity, acting on carbon-nitrogen (but not peptide) bonds"/>
    <property type="evidence" value="ECO:0007669"/>
    <property type="project" value="InterPro"/>
</dbReference>
<keyword evidence="2" id="KW-0472">Membrane</keyword>
<feature type="compositionally biased region" description="Basic and acidic residues" evidence="1">
    <location>
        <begin position="48"/>
        <end position="68"/>
    </location>
</feature>
<dbReference type="InterPro" id="IPR011330">
    <property type="entry name" value="Glyco_hydro/deAcase_b/a-brl"/>
</dbReference>
<evidence type="ECO:0000256" key="2">
    <source>
        <dbReference type="SAM" id="Phobius"/>
    </source>
</evidence>
<dbReference type="Gene3D" id="3.20.20.370">
    <property type="entry name" value="Glycoside hydrolase/deacetylase"/>
    <property type="match status" value="1"/>
</dbReference>
<dbReference type="Proteomes" id="UP001205748">
    <property type="component" value="Unassembled WGS sequence"/>
</dbReference>
<keyword evidence="2" id="KW-1133">Transmembrane helix</keyword>
<evidence type="ECO:0000259" key="3">
    <source>
        <dbReference type="PROSITE" id="PS51677"/>
    </source>
</evidence>